<accession>A0A7T6XQY1</accession>
<dbReference type="InterPro" id="IPR046341">
    <property type="entry name" value="SET_dom_sf"/>
</dbReference>
<dbReference type="Gene3D" id="3.90.1410.10">
    <property type="entry name" value="set domain protein methyltransferase, domain 1"/>
    <property type="match status" value="1"/>
</dbReference>
<dbReference type="SUPFAM" id="SSF82199">
    <property type="entry name" value="SET domain"/>
    <property type="match status" value="1"/>
</dbReference>
<dbReference type="EMBL" id="CP060777">
    <property type="protein sequence ID" value="QQK45780.1"/>
    <property type="molecule type" value="Genomic_DNA"/>
</dbReference>
<name>A0A7T6XQY1_PENDI</name>
<evidence type="ECO:0000313" key="1">
    <source>
        <dbReference type="EMBL" id="QQK45780.1"/>
    </source>
</evidence>
<dbReference type="PANTHER" id="PTHR13271:SF135">
    <property type="entry name" value="SET DOMAIN PROTEIN (AFU_ORTHOLOGUE AFUA_4G11040)"/>
    <property type="match status" value="1"/>
</dbReference>
<protein>
    <submittedName>
        <fullName evidence="1">SET domain protein</fullName>
    </submittedName>
</protein>
<dbReference type="InterPro" id="IPR050600">
    <property type="entry name" value="SETD3_SETD6_MTase"/>
</dbReference>
<dbReference type="Proteomes" id="UP000595662">
    <property type="component" value="Chromosome 4"/>
</dbReference>
<dbReference type="GO" id="GO:0016279">
    <property type="term" value="F:protein-lysine N-methyltransferase activity"/>
    <property type="evidence" value="ECO:0007669"/>
    <property type="project" value="TreeGrafter"/>
</dbReference>
<evidence type="ECO:0000313" key="2">
    <source>
        <dbReference type="Proteomes" id="UP000595662"/>
    </source>
</evidence>
<dbReference type="KEGG" id="pdp:PDIP_33360"/>
<organism evidence="1 2">
    <name type="scientific">Penicillium digitatum</name>
    <name type="common">Green mold</name>
    <dbReference type="NCBI Taxonomy" id="36651"/>
    <lineage>
        <taxon>Eukaryota</taxon>
        <taxon>Fungi</taxon>
        <taxon>Dikarya</taxon>
        <taxon>Ascomycota</taxon>
        <taxon>Pezizomycotina</taxon>
        <taxon>Eurotiomycetes</taxon>
        <taxon>Eurotiomycetidae</taxon>
        <taxon>Eurotiales</taxon>
        <taxon>Aspergillaceae</taxon>
        <taxon>Penicillium</taxon>
    </lineage>
</organism>
<reference evidence="1 2" key="1">
    <citation type="submission" date="2020-08" db="EMBL/GenBank/DDBJ databases">
        <title>The completed genome sequence of the pathogenic ascomycete fungus Penicillium digitatum.</title>
        <authorList>
            <person name="Wang M."/>
        </authorList>
    </citation>
    <scope>NUCLEOTIDE SEQUENCE [LARGE SCALE GENOMIC DNA]</scope>
    <source>
        <strain evidence="1 2">PdW03</strain>
    </source>
</reference>
<dbReference type="OMA" id="YVFNIFY"/>
<dbReference type="VEuPathDB" id="FungiDB:PDIP_33360"/>
<dbReference type="AlphaFoldDB" id="A0A7T6XQY1"/>
<sequence>MAASSEQVDPSLNGHLDLVNWFIQHGGTIDKSVRIAQDALRGVHLQVRADWPEAIPKETRVINTPIEVSMSWYNAIGYESSRGSFPKHGVDLPRTWIDEVGPEETFAFFLMAQYLRGPEGFWYPYLRTLPQPGQLTTPLFFGEEDVDWIQGTGIPEAAVERIKIWEEKYDSGYLQLGATGFPDCETYTWELYLWASTIITSRAFSAKVLSGAVQPGDLPEDGVSALLPLIDLPNHRPMAKVEWRAGDKDIGLLVLEDHSAGQEISNNYGPRNNEQLLINYGFCIAGNPTDYRIVHLGVKPDSPLGAAKARQLELFPQVAKNIEDHYYIFNPFYPLLAPETTMEHSVFSPALFNALTVMESNTRERKSLEITEDCIRIAPGYGNSHSVYAALAQISFELMAHAANLKASGEHLPLQPTTLNQTHSQIYRNGLITLDQAALVIATWTILRGREHKHGESWEDTKILLHELMARVPAGLLSDDVISRIRVRILERPSLITKNGELFRLGELFSLLPAGMQEPAQTCFQHALGVASQTVPSLSTDPQTMFATVICLLVATYNSSEARSRLSSRLNRWFTFLLEQYPPPSDTSRSIEPGMDEASETIRQFQEYAKTVQPSSWAPGDGANWLTEANGWLDSEWLQWAWTVAGSEMVMIPLEPFEILKMEGSLSMLKQACVYVPQE</sequence>
<proteinExistence type="predicted"/>
<dbReference type="RefSeq" id="XP_014535940.1">
    <property type="nucleotide sequence ID" value="XM_014680454.1"/>
</dbReference>
<dbReference type="PANTHER" id="PTHR13271">
    <property type="entry name" value="UNCHARACTERIZED PUTATIVE METHYLTRANSFERASE"/>
    <property type="match status" value="1"/>
</dbReference>
<gene>
    <name evidence="1" type="ORF">Pdw03_0678</name>
</gene>
<dbReference type="GeneID" id="26231656"/>